<dbReference type="Pfam" id="PF12680">
    <property type="entry name" value="SnoaL_2"/>
    <property type="match status" value="1"/>
</dbReference>
<dbReference type="Gene3D" id="3.10.450.50">
    <property type="match status" value="1"/>
</dbReference>
<sequence length="137" mass="14807">MGVEQGTPEAVFHELMDLLWRGDTAGWAGLVAEDAVMEFPFAPPGAVRRLDGREAVLAYMAGVPELFEFGAKPETVVHQTTDPGRAVIEMGLSARVRATGAPYEQRYVVVLEVAQGRVTSYRDYWDPLVAQAAGVGA</sequence>
<evidence type="ECO:0000313" key="3">
    <source>
        <dbReference type="Proteomes" id="UP000676079"/>
    </source>
</evidence>
<dbReference type="InterPro" id="IPR032710">
    <property type="entry name" value="NTF2-like_dom_sf"/>
</dbReference>
<proteinExistence type="predicted"/>
<evidence type="ECO:0000313" key="2">
    <source>
        <dbReference type="EMBL" id="QUX23858.1"/>
    </source>
</evidence>
<dbReference type="Proteomes" id="UP000676079">
    <property type="component" value="Chromosome"/>
</dbReference>
<dbReference type="EMBL" id="CP074133">
    <property type="protein sequence ID" value="QUX23858.1"/>
    <property type="molecule type" value="Genomic_DNA"/>
</dbReference>
<keyword evidence="3" id="KW-1185">Reference proteome</keyword>
<reference evidence="2 3" key="1">
    <citation type="submission" date="2021-05" db="EMBL/GenBank/DDBJ databases">
        <title>Direct Submission.</title>
        <authorList>
            <person name="Li K."/>
            <person name="Gao J."/>
        </authorList>
    </citation>
    <scope>NUCLEOTIDE SEQUENCE [LARGE SCALE GENOMIC DNA]</scope>
    <source>
        <strain evidence="2 3">Mg02</strain>
    </source>
</reference>
<accession>A0ABX8BU05</accession>
<gene>
    <name evidence="2" type="ORF">KGD84_05860</name>
</gene>
<feature type="domain" description="SnoaL-like" evidence="1">
    <location>
        <begin position="14"/>
        <end position="120"/>
    </location>
</feature>
<name>A0ABX8BU05_9ACTN</name>
<dbReference type="InterPro" id="IPR037401">
    <property type="entry name" value="SnoaL-like"/>
</dbReference>
<dbReference type="SUPFAM" id="SSF54427">
    <property type="entry name" value="NTF2-like"/>
    <property type="match status" value="1"/>
</dbReference>
<evidence type="ECO:0000259" key="1">
    <source>
        <dbReference type="Pfam" id="PF12680"/>
    </source>
</evidence>
<dbReference type="RefSeq" id="WP_220565079.1">
    <property type="nucleotide sequence ID" value="NZ_CP074133.1"/>
</dbReference>
<organism evidence="2 3">
    <name type="scientific">Nocardiopsis changdeensis</name>
    <dbReference type="NCBI Taxonomy" id="2831969"/>
    <lineage>
        <taxon>Bacteria</taxon>
        <taxon>Bacillati</taxon>
        <taxon>Actinomycetota</taxon>
        <taxon>Actinomycetes</taxon>
        <taxon>Streptosporangiales</taxon>
        <taxon>Nocardiopsidaceae</taxon>
        <taxon>Nocardiopsis</taxon>
    </lineage>
</organism>
<protein>
    <submittedName>
        <fullName evidence="2">Nuclear transport factor 2 family protein</fullName>
    </submittedName>
</protein>